<dbReference type="Proteomes" id="UP000228593">
    <property type="component" value="Unassembled WGS sequence"/>
</dbReference>
<accession>A0A2G8SYS0</accession>
<dbReference type="AlphaFoldDB" id="A0A2G8SYS0"/>
<dbReference type="InterPro" id="IPR053721">
    <property type="entry name" value="Fimbrial_Adhesin_Reg"/>
</dbReference>
<proteinExistence type="predicted"/>
<dbReference type="OrthoDB" id="8779138at2"/>
<evidence type="ECO:0000313" key="4">
    <source>
        <dbReference type="EMBL" id="PIL38863.1"/>
    </source>
</evidence>
<dbReference type="EMBL" id="PDOB01000027">
    <property type="protein sequence ID" value="PIL38863.1"/>
    <property type="molecule type" value="Genomic_DNA"/>
</dbReference>
<evidence type="ECO:0000256" key="2">
    <source>
        <dbReference type="ARBA" id="ARBA00023163"/>
    </source>
</evidence>
<evidence type="ECO:0000256" key="1">
    <source>
        <dbReference type="ARBA" id="ARBA00023015"/>
    </source>
</evidence>
<keyword evidence="2" id="KW-0804">Transcription</keyword>
<name>A0A2G8SYS0_9BURK</name>
<dbReference type="Gene3D" id="1.10.10.2690">
    <property type="match status" value="1"/>
</dbReference>
<evidence type="ECO:0000313" key="5">
    <source>
        <dbReference type="Proteomes" id="UP000228593"/>
    </source>
</evidence>
<sequence length="101" mass="11212">MKKQLTEAQFQAAIKSLDVGQQTIEIARGVLVEGQQQSSFVKSLSLTRGAVSQAVQRVWAAFEAKSLPEGYERVSAVLPEHQAFIVKKWAQDAARKREAKQ</sequence>
<keyword evidence="1" id="KW-0805">Transcription regulation</keyword>
<feature type="domain" description="TrfB transcriptional repressor protein" evidence="3">
    <location>
        <begin position="5"/>
        <end position="88"/>
    </location>
</feature>
<organism evidence="4 5">
    <name type="scientific">Massilia psychrophila</name>
    <dbReference type="NCBI Taxonomy" id="1603353"/>
    <lineage>
        <taxon>Bacteria</taxon>
        <taxon>Pseudomonadati</taxon>
        <taxon>Pseudomonadota</taxon>
        <taxon>Betaproteobacteria</taxon>
        <taxon>Burkholderiales</taxon>
        <taxon>Oxalobacteraceae</taxon>
        <taxon>Telluria group</taxon>
        <taxon>Massilia</taxon>
    </lineage>
</organism>
<evidence type="ECO:0000259" key="3">
    <source>
        <dbReference type="Pfam" id="PF16509"/>
    </source>
</evidence>
<protein>
    <submittedName>
        <fullName evidence="4">Transcriptional regulator</fullName>
    </submittedName>
</protein>
<reference evidence="4 5" key="1">
    <citation type="submission" date="2017-10" db="EMBL/GenBank/DDBJ databases">
        <title>Massilia psychrophilum sp. nov., a novel purple-pigmented bacterium isolated from Tianshan glacier, Xinjiang Municipality, China.</title>
        <authorList>
            <person name="Wang H."/>
        </authorList>
    </citation>
    <scope>NUCLEOTIDE SEQUENCE [LARGE SCALE GENOMIC DNA]</scope>
    <source>
        <strain evidence="4 5">JCM 30813</strain>
    </source>
</reference>
<dbReference type="RefSeq" id="WP_099916892.1">
    <property type="nucleotide sequence ID" value="NZ_BMHS01000032.1"/>
</dbReference>
<dbReference type="Pfam" id="PF16509">
    <property type="entry name" value="KORA"/>
    <property type="match status" value="1"/>
</dbReference>
<comment type="caution">
    <text evidence="4">The sequence shown here is derived from an EMBL/GenBank/DDBJ whole genome shotgun (WGS) entry which is preliminary data.</text>
</comment>
<keyword evidence="5" id="KW-1185">Reference proteome</keyword>
<dbReference type="InterPro" id="IPR032428">
    <property type="entry name" value="TrfB"/>
</dbReference>
<gene>
    <name evidence="4" type="ORF">CR103_15640</name>
</gene>